<dbReference type="UniPathway" id="UPA00537">
    <property type="reaction ID" value="UER00595"/>
</dbReference>
<dbReference type="VEuPathDB" id="VectorBase:RPRC006828"/>
<dbReference type="PANTHER" id="PTHR12561">
    <property type="entry name" value="LIPOATE-PROTEIN LIGASE"/>
    <property type="match status" value="1"/>
</dbReference>
<reference evidence="3" key="1">
    <citation type="submission" date="2015-05" db="UniProtKB">
        <authorList>
            <consortium name="EnsemblMetazoa"/>
        </authorList>
    </citation>
    <scope>IDENTIFICATION</scope>
</reference>
<sequence length="402" mass="45840">MAFLFLQTSATKCNRISPVLFRKNNLLFPASLMKSTSMKASTKTTVAENKEIAKSVFISQSRDIYTNLALEDWLYKNFDFTNHHVMLLWRNNPCVVIGLHQNPWLEVDLEKLDKAGADFARRNSGAGSICMDKGNLNITFFSSVDRYNRKQNLELLSRTLEREWSLHPELNKEEIVLENDNKIPGTDKVGRQNSYHQCTLAVDEDKEQLNKSLKKDEMFSITTNATQSVPPSKFSLNDFNNTIAVDDLISAVGWSYLRTSAVTHKDEGWSFVEKQRGFQMINPTDDWFPGLEKTRAEYSSWDWKFGKTPKFTIFKKYELSETTHGVMRIGMLVEKGVVEEVLLYLPDGVTWGGLTGTVPLISTVTGQKFAPTIFAQIEEAIRLQPIKFVEEPTKRVEIAARV</sequence>
<dbReference type="PROSITE" id="PS51733">
    <property type="entry name" value="BPL_LPL_CATALYTIC"/>
    <property type="match status" value="1"/>
</dbReference>
<dbReference type="EnsemblMetazoa" id="RPRC006828-RA">
    <property type="protein sequence ID" value="RPRC006828-PA"/>
    <property type="gene ID" value="RPRC006828"/>
</dbReference>
<comment type="similarity">
    <text evidence="2">Belongs to the LplA family.</text>
</comment>
<dbReference type="Gene3D" id="3.30.390.50">
    <property type="entry name" value="CO dehydrogenase flavoprotein, C-terminal domain"/>
    <property type="match status" value="1"/>
</dbReference>
<dbReference type="Proteomes" id="UP000015103">
    <property type="component" value="Unassembled WGS sequence"/>
</dbReference>
<dbReference type="AlphaFoldDB" id="T1HS08"/>
<dbReference type="GO" id="GO:0005739">
    <property type="term" value="C:mitochondrion"/>
    <property type="evidence" value="ECO:0007669"/>
    <property type="project" value="TreeGrafter"/>
</dbReference>
<dbReference type="STRING" id="13249.T1HS08"/>
<evidence type="ECO:0000313" key="4">
    <source>
        <dbReference type="Proteomes" id="UP000015103"/>
    </source>
</evidence>
<dbReference type="eggNOG" id="KOG3159">
    <property type="taxonomic scope" value="Eukaryota"/>
</dbReference>
<dbReference type="InParanoid" id="T1HS08"/>
<dbReference type="PANTHER" id="PTHR12561:SF3">
    <property type="entry name" value="LIPOYLTRANSFERASE 1, MITOCHONDRIAL"/>
    <property type="match status" value="1"/>
</dbReference>
<dbReference type="InterPro" id="IPR004143">
    <property type="entry name" value="BPL_LPL_catalytic"/>
</dbReference>
<dbReference type="InterPro" id="IPR045864">
    <property type="entry name" value="aa-tRNA-synth_II/BPL/LPL"/>
</dbReference>
<organism evidence="3 4">
    <name type="scientific">Rhodnius prolixus</name>
    <name type="common">Triatomid bug</name>
    <dbReference type="NCBI Taxonomy" id="13249"/>
    <lineage>
        <taxon>Eukaryota</taxon>
        <taxon>Metazoa</taxon>
        <taxon>Ecdysozoa</taxon>
        <taxon>Arthropoda</taxon>
        <taxon>Hexapoda</taxon>
        <taxon>Insecta</taxon>
        <taxon>Pterygota</taxon>
        <taxon>Neoptera</taxon>
        <taxon>Paraneoptera</taxon>
        <taxon>Hemiptera</taxon>
        <taxon>Heteroptera</taxon>
        <taxon>Panheteroptera</taxon>
        <taxon>Cimicomorpha</taxon>
        <taxon>Reduviidae</taxon>
        <taxon>Triatominae</taxon>
        <taxon>Rhodnius</taxon>
    </lineage>
</organism>
<evidence type="ECO:0000256" key="2">
    <source>
        <dbReference type="ARBA" id="ARBA00008242"/>
    </source>
</evidence>
<comment type="pathway">
    <text evidence="1">Protein modification; protein lipoylation via exogenous pathway; protein N(6)-(lipoyl)lysine from lipoate: step 2/2.</text>
</comment>
<dbReference type="EMBL" id="ACPB03009391">
    <property type="status" value="NOT_ANNOTATED_CDS"/>
    <property type="molecule type" value="Genomic_DNA"/>
</dbReference>
<dbReference type="RefSeq" id="XP_073985907.1">
    <property type="nucleotide sequence ID" value="XM_074129806.1"/>
</dbReference>
<dbReference type="HOGENOM" id="CLU_022986_4_1_1"/>
<dbReference type="Gene3D" id="3.30.930.10">
    <property type="entry name" value="Bira Bifunctional Protein, Domain 2"/>
    <property type="match status" value="1"/>
</dbReference>
<dbReference type="FunCoup" id="T1HS08">
    <property type="interactions" value="634"/>
</dbReference>
<evidence type="ECO:0000256" key="1">
    <source>
        <dbReference type="ARBA" id="ARBA00005085"/>
    </source>
</evidence>
<dbReference type="GO" id="GO:0017118">
    <property type="term" value="F:lipoyltransferase activity"/>
    <property type="evidence" value="ECO:0007669"/>
    <property type="project" value="TreeGrafter"/>
</dbReference>
<dbReference type="SUPFAM" id="SSF55681">
    <property type="entry name" value="Class II aaRS and biotin synthetases"/>
    <property type="match status" value="1"/>
</dbReference>
<evidence type="ECO:0000313" key="3">
    <source>
        <dbReference type="EnsemblMetazoa" id="RPRC006828-PA"/>
    </source>
</evidence>
<proteinExistence type="inferred from homology"/>
<name>T1HS08_RHOPR</name>
<dbReference type="OMA" id="MYLIEPK"/>
<dbReference type="InterPro" id="IPR004562">
    <property type="entry name" value="LipoylTrfase_LipoateP_Ligase"/>
</dbReference>
<dbReference type="Pfam" id="PF21948">
    <property type="entry name" value="LplA-B_cat"/>
    <property type="match status" value="1"/>
</dbReference>
<dbReference type="GeneID" id="141455011"/>
<keyword evidence="4" id="KW-1185">Reference proteome</keyword>
<accession>T1HS08</accession>
<protein>
    <submittedName>
        <fullName evidence="3">BPL/LPL catalytic domain-containing protein</fullName>
    </submittedName>
</protein>
<dbReference type="GO" id="GO:0009249">
    <property type="term" value="P:protein lipoylation"/>
    <property type="evidence" value="ECO:0007669"/>
    <property type="project" value="InterPro"/>
</dbReference>